<dbReference type="OrthoDB" id="6126810at2759"/>
<comment type="caution">
    <text evidence="1">The sequence shown here is derived from an EMBL/GenBank/DDBJ whole genome shotgun (WGS) entry which is preliminary data.</text>
</comment>
<reference evidence="1" key="2">
    <citation type="submission" date="2020-11" db="EMBL/GenBank/DDBJ databases">
        <authorList>
            <person name="McCartney M.A."/>
            <person name="Auch B."/>
            <person name="Kono T."/>
            <person name="Mallez S."/>
            <person name="Becker A."/>
            <person name="Gohl D.M."/>
            <person name="Silverstein K.A.T."/>
            <person name="Koren S."/>
            <person name="Bechman K.B."/>
            <person name="Herman A."/>
            <person name="Abrahante J.E."/>
            <person name="Garbe J."/>
        </authorList>
    </citation>
    <scope>NUCLEOTIDE SEQUENCE</scope>
    <source>
        <strain evidence="1">Duluth1</strain>
        <tissue evidence="1">Whole animal</tissue>
    </source>
</reference>
<evidence type="ECO:0000313" key="2">
    <source>
        <dbReference type="Proteomes" id="UP000828390"/>
    </source>
</evidence>
<protein>
    <submittedName>
        <fullName evidence="1">Uncharacterized protein</fullName>
    </submittedName>
</protein>
<reference evidence="1" key="1">
    <citation type="journal article" date="2019" name="bioRxiv">
        <title>The Genome of the Zebra Mussel, Dreissena polymorpha: A Resource for Invasive Species Research.</title>
        <authorList>
            <person name="McCartney M.A."/>
            <person name="Auch B."/>
            <person name="Kono T."/>
            <person name="Mallez S."/>
            <person name="Zhang Y."/>
            <person name="Obille A."/>
            <person name="Becker A."/>
            <person name="Abrahante J.E."/>
            <person name="Garbe J."/>
            <person name="Badalamenti J.P."/>
            <person name="Herman A."/>
            <person name="Mangelson H."/>
            <person name="Liachko I."/>
            <person name="Sullivan S."/>
            <person name="Sone E.D."/>
            <person name="Koren S."/>
            <person name="Silverstein K.A.T."/>
            <person name="Beckman K.B."/>
            <person name="Gohl D.M."/>
        </authorList>
    </citation>
    <scope>NUCLEOTIDE SEQUENCE</scope>
    <source>
        <strain evidence="1">Duluth1</strain>
        <tissue evidence="1">Whole animal</tissue>
    </source>
</reference>
<name>A0A9D4LM00_DREPO</name>
<dbReference type="Proteomes" id="UP000828390">
    <property type="component" value="Unassembled WGS sequence"/>
</dbReference>
<proteinExistence type="predicted"/>
<organism evidence="1 2">
    <name type="scientific">Dreissena polymorpha</name>
    <name type="common">Zebra mussel</name>
    <name type="synonym">Mytilus polymorpha</name>
    <dbReference type="NCBI Taxonomy" id="45954"/>
    <lineage>
        <taxon>Eukaryota</taxon>
        <taxon>Metazoa</taxon>
        <taxon>Spiralia</taxon>
        <taxon>Lophotrochozoa</taxon>
        <taxon>Mollusca</taxon>
        <taxon>Bivalvia</taxon>
        <taxon>Autobranchia</taxon>
        <taxon>Heteroconchia</taxon>
        <taxon>Euheterodonta</taxon>
        <taxon>Imparidentia</taxon>
        <taxon>Neoheterodontei</taxon>
        <taxon>Myida</taxon>
        <taxon>Dreissenoidea</taxon>
        <taxon>Dreissenidae</taxon>
        <taxon>Dreissena</taxon>
    </lineage>
</organism>
<evidence type="ECO:0000313" key="1">
    <source>
        <dbReference type="EMBL" id="KAH3861157.1"/>
    </source>
</evidence>
<accession>A0A9D4LM00</accession>
<keyword evidence="2" id="KW-1185">Reference proteome</keyword>
<dbReference type="EMBL" id="JAIWYP010000002">
    <property type="protein sequence ID" value="KAH3861157.1"/>
    <property type="molecule type" value="Genomic_DNA"/>
</dbReference>
<dbReference type="AlphaFoldDB" id="A0A9D4LM00"/>
<sequence>MGKNSGDIRDQYAAVLRHVRGLKHRYEDVYAAVRHLAEQFRNCKGHFAHRRYNELKEMIKTCITDEVLNAAAKNEGEYLRPVASNTSASARLRKGTTSSTSKLLQHAEAYSRATKERTDQAVEENEIKDLGKDELQKLLDEQKDLKTELHEKFIRLHENLKRLKHDYEYSKRFLPVKRYWFLKEMVKPILRNEDLKCL</sequence>
<gene>
    <name evidence="1" type="ORF">DPMN_024085</name>
</gene>